<dbReference type="Gene3D" id="2.60.120.40">
    <property type="match status" value="1"/>
</dbReference>
<reference evidence="9" key="1">
    <citation type="submission" date="2011-12" db="EMBL/GenBank/DDBJ databases">
        <title>The Draft Genome of Lepisosteus oculatus.</title>
        <authorList>
            <consortium name="The Broad Institute Genome Assembly &amp; Analysis Group"/>
            <consortium name="Computational R&amp;D Group"/>
            <consortium name="and Sequencing Platform"/>
            <person name="Di Palma F."/>
            <person name="Alfoldi J."/>
            <person name="Johnson J."/>
            <person name="Berlin A."/>
            <person name="Gnerre S."/>
            <person name="Jaffe D."/>
            <person name="MacCallum I."/>
            <person name="Young S."/>
            <person name="Walker B.J."/>
            <person name="Lander E.S."/>
            <person name="Lindblad-Toh K."/>
        </authorList>
    </citation>
    <scope>NUCLEOTIDE SEQUENCE [LARGE SCALE GENOMIC DNA]</scope>
</reference>
<evidence type="ECO:0000313" key="9">
    <source>
        <dbReference type="Proteomes" id="UP000018468"/>
    </source>
</evidence>
<dbReference type="EMBL" id="AHAT01030525">
    <property type="status" value="NOT_ANNOTATED_CDS"/>
    <property type="molecule type" value="Genomic_DNA"/>
</dbReference>
<dbReference type="GO" id="GO:0006955">
    <property type="term" value="P:immune response"/>
    <property type="evidence" value="ECO:0007669"/>
    <property type="project" value="InterPro"/>
</dbReference>
<dbReference type="AlphaFoldDB" id="W5N8A8"/>
<dbReference type="Proteomes" id="UP000018468">
    <property type="component" value="Linkage group LG2"/>
</dbReference>
<feature type="domain" description="THD" evidence="7">
    <location>
        <begin position="1"/>
        <end position="73"/>
    </location>
</feature>
<dbReference type="SUPFAM" id="SSF49842">
    <property type="entry name" value="TNF-like"/>
    <property type="match status" value="1"/>
</dbReference>
<dbReference type="InParanoid" id="W5N8A8"/>
<dbReference type="GO" id="GO:0005615">
    <property type="term" value="C:extracellular space"/>
    <property type="evidence" value="ECO:0007669"/>
    <property type="project" value="UniProtKB-KW"/>
</dbReference>
<dbReference type="InterPro" id="IPR006052">
    <property type="entry name" value="TNF_dom"/>
</dbReference>
<evidence type="ECO:0000256" key="2">
    <source>
        <dbReference type="ARBA" id="ARBA00008670"/>
    </source>
</evidence>
<dbReference type="PANTHER" id="PTHR15151">
    <property type="entry name" value="PROTEIN EIGER"/>
    <property type="match status" value="1"/>
</dbReference>
<reference evidence="8" key="2">
    <citation type="submission" date="2025-08" db="UniProtKB">
        <authorList>
            <consortium name="Ensembl"/>
        </authorList>
    </citation>
    <scope>IDENTIFICATION</scope>
</reference>
<evidence type="ECO:0000256" key="4">
    <source>
        <dbReference type="ARBA" id="ARBA00022525"/>
    </source>
</evidence>
<keyword evidence="9" id="KW-1185">Reference proteome</keyword>
<dbReference type="GO" id="GO:0005125">
    <property type="term" value="F:cytokine activity"/>
    <property type="evidence" value="ECO:0007669"/>
    <property type="project" value="UniProtKB-KW"/>
</dbReference>
<dbReference type="InterPro" id="IPR008983">
    <property type="entry name" value="Tumour_necrosis_fac-like_dom"/>
</dbReference>
<dbReference type="STRING" id="7918.ENSLOCP00000016867"/>
<evidence type="ECO:0000313" key="8">
    <source>
        <dbReference type="Ensembl" id="ENSLOCP00000016867.1"/>
    </source>
</evidence>
<organism evidence="8 9">
    <name type="scientific">Lepisosteus oculatus</name>
    <name type="common">Spotted gar</name>
    <dbReference type="NCBI Taxonomy" id="7918"/>
    <lineage>
        <taxon>Eukaryota</taxon>
        <taxon>Metazoa</taxon>
        <taxon>Chordata</taxon>
        <taxon>Craniata</taxon>
        <taxon>Vertebrata</taxon>
        <taxon>Euteleostomi</taxon>
        <taxon>Actinopterygii</taxon>
        <taxon>Neopterygii</taxon>
        <taxon>Holostei</taxon>
        <taxon>Semionotiformes</taxon>
        <taxon>Lepisosteidae</taxon>
        <taxon>Lepisosteus</taxon>
    </lineage>
</organism>
<accession>W5N8A8</accession>
<evidence type="ECO:0000256" key="3">
    <source>
        <dbReference type="ARBA" id="ARBA00022514"/>
    </source>
</evidence>
<dbReference type="PROSITE" id="PS50049">
    <property type="entry name" value="THD_2"/>
    <property type="match status" value="1"/>
</dbReference>
<dbReference type="EMBL" id="AHAT01030524">
    <property type="status" value="NOT_ANNOTATED_CDS"/>
    <property type="molecule type" value="Genomic_DNA"/>
</dbReference>
<proteinExistence type="inferred from homology"/>
<dbReference type="PANTHER" id="PTHR15151:SF24">
    <property type="entry name" value="A PROLIFERATION-INDUCING LIGAND-LIKE PROTEIN-RELATED"/>
    <property type="match status" value="1"/>
</dbReference>
<dbReference type="InterPro" id="IPR051748">
    <property type="entry name" value="TNF_Ligand_Superfamily"/>
</dbReference>
<dbReference type="OMA" id="DSVNTCY"/>
<dbReference type="Ensembl" id="ENSLOCT00000016897.1">
    <property type="protein sequence ID" value="ENSLOCP00000016867.1"/>
    <property type="gene ID" value="ENSLOCG00000013684.1"/>
</dbReference>
<comment type="similarity">
    <text evidence="2">Belongs to the tumor necrosis factor family.</text>
</comment>
<keyword evidence="3" id="KW-0202">Cytokine</keyword>
<evidence type="ECO:0000256" key="1">
    <source>
        <dbReference type="ARBA" id="ARBA00004613"/>
    </source>
</evidence>
<dbReference type="GeneTree" id="ENSGT00970000198205"/>
<protein>
    <recommendedName>
        <fullName evidence="7">THD domain-containing protein</fullName>
    </recommendedName>
</protein>
<dbReference type="GO" id="GO:0005164">
    <property type="term" value="F:tumor necrosis factor receptor binding"/>
    <property type="evidence" value="ECO:0007669"/>
    <property type="project" value="InterPro"/>
</dbReference>
<evidence type="ECO:0000256" key="5">
    <source>
        <dbReference type="ARBA" id="ARBA00023157"/>
    </source>
</evidence>
<reference evidence="8" key="3">
    <citation type="submission" date="2025-09" db="UniProtKB">
        <authorList>
            <consortium name="Ensembl"/>
        </authorList>
    </citation>
    <scope>IDENTIFICATION</scope>
</reference>
<keyword evidence="4" id="KW-0964">Secreted</keyword>
<evidence type="ECO:0000256" key="6">
    <source>
        <dbReference type="ARBA" id="ARBA00023180"/>
    </source>
</evidence>
<dbReference type="Pfam" id="PF00229">
    <property type="entry name" value="TNF"/>
    <property type="match status" value="1"/>
</dbReference>
<dbReference type="HOGENOM" id="CLU_2704175_0_0_1"/>
<keyword evidence="6" id="KW-0325">Glycoprotein</keyword>
<dbReference type="GO" id="GO:0016020">
    <property type="term" value="C:membrane"/>
    <property type="evidence" value="ECO:0007669"/>
    <property type="project" value="InterPro"/>
</dbReference>
<sequence>MGHVIKKNLHGNETILMKCSKNMPDSEDKAFSSCYSAGVFYLESGSVVELSVLRKDARLKLEPYYTYLGLYRI</sequence>
<name>W5N8A8_LEPOC</name>
<keyword evidence="5" id="KW-1015">Disulfide bond</keyword>
<comment type="subcellular location">
    <subcellularLocation>
        <location evidence="1">Secreted</location>
    </subcellularLocation>
</comment>
<evidence type="ECO:0000259" key="7">
    <source>
        <dbReference type="PROSITE" id="PS50049"/>
    </source>
</evidence>
<dbReference type="Bgee" id="ENSLOCG00000013684">
    <property type="expression patterns" value="Expressed in bone element and 13 other cell types or tissues"/>
</dbReference>